<dbReference type="PANTHER" id="PTHR10715">
    <property type="entry name" value="60S RIBOSOMAL PROTEIN L6"/>
    <property type="match status" value="1"/>
</dbReference>
<feature type="domain" description="Large ribosomal subunit protein uL6 N-terminal" evidence="1">
    <location>
        <begin position="3"/>
        <end position="31"/>
    </location>
</feature>
<comment type="caution">
    <text evidence="2">The sequence shown here is derived from an EMBL/GenBank/DDBJ whole genome shotgun (WGS) entry which is preliminary data.</text>
</comment>
<dbReference type="Pfam" id="PF03868">
    <property type="entry name" value="Ribosomal_L6e_N"/>
    <property type="match status" value="1"/>
</dbReference>
<evidence type="ECO:0000259" key="1">
    <source>
        <dbReference type="Pfam" id="PF03868"/>
    </source>
</evidence>
<evidence type="ECO:0000313" key="3">
    <source>
        <dbReference type="Proteomes" id="UP000823674"/>
    </source>
</evidence>
<keyword evidence="3" id="KW-1185">Reference proteome</keyword>
<gene>
    <name evidence="2" type="primary">A07p036280.1_BraROA</name>
    <name evidence="2" type="ORF">IGI04_028001</name>
</gene>
<dbReference type="InterPro" id="IPR005568">
    <property type="entry name" value="Ribosomal_uL6_N"/>
</dbReference>
<reference evidence="2 3" key="1">
    <citation type="submission" date="2021-03" db="EMBL/GenBank/DDBJ databases">
        <authorList>
            <person name="King G.J."/>
            <person name="Bancroft I."/>
            <person name="Baten A."/>
            <person name="Bloomfield J."/>
            <person name="Borpatragohain P."/>
            <person name="He Z."/>
            <person name="Irish N."/>
            <person name="Irwin J."/>
            <person name="Liu K."/>
            <person name="Mauleon R.P."/>
            <person name="Moore J."/>
            <person name="Morris R."/>
            <person name="Ostergaard L."/>
            <person name="Wang B."/>
            <person name="Wells R."/>
        </authorList>
    </citation>
    <scope>NUCLEOTIDE SEQUENCE [LARGE SCALE GENOMIC DNA]</scope>
    <source>
        <strain evidence="2">R-o-18</strain>
        <tissue evidence="2">Leaf</tissue>
    </source>
</reference>
<protein>
    <recommendedName>
        <fullName evidence="1">Large ribosomal subunit protein uL6 N-terminal domain-containing protein</fullName>
    </recommendedName>
</protein>
<dbReference type="PANTHER" id="PTHR10715:SF10">
    <property type="entry name" value="LARGE RIBOSOMAL SUBUNIT PROTEIN EL6X-RELATED"/>
    <property type="match status" value="1"/>
</dbReference>
<dbReference type="EMBL" id="JADBGQ010000009">
    <property type="protein sequence ID" value="KAG5380159.1"/>
    <property type="molecule type" value="Genomic_DNA"/>
</dbReference>
<dbReference type="InterPro" id="IPR000915">
    <property type="entry name" value="60S_ribosomal_eL6"/>
</dbReference>
<sequence>MPEKQRTPKVSRNPDMIRGVGKYSRSQMYHKAVDAALIKAIEAVPELKTYLGARFSLKQGMKPHELKQSATLAAASTSLSKHRFHLGLTHHNSPPLLIISNGLASATKAVLWRRCAHIQPKKQERTARTTRTEMTAKKGPMEPISICAVGSISLLPNGCCGCCWEGYNNEVLLLVLVIAIGSYDV</sequence>
<name>A0ABQ7L3P8_BRACM</name>
<evidence type="ECO:0000313" key="2">
    <source>
        <dbReference type="EMBL" id="KAG5380159.1"/>
    </source>
</evidence>
<proteinExistence type="predicted"/>
<accession>A0ABQ7L3P8</accession>
<organism evidence="2 3">
    <name type="scientific">Brassica rapa subsp. trilocularis</name>
    <dbReference type="NCBI Taxonomy" id="1813537"/>
    <lineage>
        <taxon>Eukaryota</taxon>
        <taxon>Viridiplantae</taxon>
        <taxon>Streptophyta</taxon>
        <taxon>Embryophyta</taxon>
        <taxon>Tracheophyta</taxon>
        <taxon>Spermatophyta</taxon>
        <taxon>Magnoliopsida</taxon>
        <taxon>eudicotyledons</taxon>
        <taxon>Gunneridae</taxon>
        <taxon>Pentapetalae</taxon>
        <taxon>rosids</taxon>
        <taxon>malvids</taxon>
        <taxon>Brassicales</taxon>
        <taxon>Brassicaceae</taxon>
        <taxon>Brassiceae</taxon>
        <taxon>Brassica</taxon>
    </lineage>
</organism>
<dbReference type="Proteomes" id="UP000823674">
    <property type="component" value="Chromosome A07"/>
</dbReference>